<sequence>MNDIVKAGLKYFLYFMLLYGTLTGLSMAPAVGSACNALYRKPTAPILQGLFGKGYIDLSEGKEGPQMIDVGFIGRKELARLRNQRASLGAKPGSFQVRAEIYKVKFYNMFLSFYLFFVALMLLSPVSWREKALGLGIGTLVFYLFTVFKIALMLLAFFNQAEHAIYATPPWLLRIVHGLIYVLTLGVKVVFVLVLWAVLVFRKGNWKRLLG</sequence>
<keyword evidence="1" id="KW-0812">Transmembrane</keyword>
<feature type="transmembrane region" description="Helical" evidence="1">
    <location>
        <begin position="106"/>
        <end position="123"/>
    </location>
</feature>
<evidence type="ECO:0000313" key="2">
    <source>
        <dbReference type="EMBL" id="TXB63830.1"/>
    </source>
</evidence>
<evidence type="ECO:0000313" key="3">
    <source>
        <dbReference type="Proteomes" id="UP000321580"/>
    </source>
</evidence>
<dbReference type="Proteomes" id="UP000321580">
    <property type="component" value="Unassembled WGS sequence"/>
</dbReference>
<feature type="transmembrane region" description="Helical" evidence="1">
    <location>
        <begin position="12"/>
        <end position="32"/>
    </location>
</feature>
<dbReference type="RefSeq" id="WP_147167004.1">
    <property type="nucleotide sequence ID" value="NZ_VOOR01000013.1"/>
</dbReference>
<dbReference type="EMBL" id="VOOR01000013">
    <property type="protein sequence ID" value="TXB63830.1"/>
    <property type="molecule type" value="Genomic_DNA"/>
</dbReference>
<proteinExistence type="predicted"/>
<name>A0A5C6RQ92_9BACT</name>
<keyword evidence="1" id="KW-1133">Transmembrane helix</keyword>
<protein>
    <submittedName>
        <fullName evidence="2">Uncharacterized protein</fullName>
    </submittedName>
</protein>
<accession>A0A5C6RQ92</accession>
<reference evidence="2 3" key="1">
    <citation type="submission" date="2019-08" db="EMBL/GenBank/DDBJ databases">
        <title>Genome of Phaeodactylibacter luteus.</title>
        <authorList>
            <person name="Bowman J.P."/>
        </authorList>
    </citation>
    <scope>NUCLEOTIDE SEQUENCE [LARGE SCALE GENOMIC DNA]</scope>
    <source>
        <strain evidence="2 3">KCTC 42180</strain>
    </source>
</reference>
<keyword evidence="3" id="KW-1185">Reference proteome</keyword>
<gene>
    <name evidence="2" type="ORF">FRY97_08420</name>
</gene>
<organism evidence="2 3">
    <name type="scientific">Phaeodactylibacter luteus</name>
    <dbReference type="NCBI Taxonomy" id="1564516"/>
    <lineage>
        <taxon>Bacteria</taxon>
        <taxon>Pseudomonadati</taxon>
        <taxon>Bacteroidota</taxon>
        <taxon>Saprospiria</taxon>
        <taxon>Saprospirales</taxon>
        <taxon>Haliscomenobacteraceae</taxon>
        <taxon>Phaeodactylibacter</taxon>
    </lineage>
</organism>
<comment type="caution">
    <text evidence="2">The sequence shown here is derived from an EMBL/GenBank/DDBJ whole genome shotgun (WGS) entry which is preliminary data.</text>
</comment>
<feature type="transmembrane region" description="Helical" evidence="1">
    <location>
        <begin position="178"/>
        <end position="201"/>
    </location>
</feature>
<feature type="transmembrane region" description="Helical" evidence="1">
    <location>
        <begin position="135"/>
        <end position="158"/>
    </location>
</feature>
<dbReference type="AlphaFoldDB" id="A0A5C6RQ92"/>
<keyword evidence="1" id="KW-0472">Membrane</keyword>
<evidence type="ECO:0000256" key="1">
    <source>
        <dbReference type="SAM" id="Phobius"/>
    </source>
</evidence>
<dbReference type="PROSITE" id="PS51257">
    <property type="entry name" value="PROKAR_LIPOPROTEIN"/>
    <property type="match status" value="1"/>
</dbReference>